<dbReference type="Proteomes" id="UP000482295">
    <property type="component" value="Unassembled WGS sequence"/>
</dbReference>
<evidence type="ECO:0000313" key="2">
    <source>
        <dbReference type="Proteomes" id="UP000482295"/>
    </source>
</evidence>
<organism evidence="1 2">
    <name type="scientific">Prevotella vespertina</name>
    <dbReference type="NCBI Taxonomy" id="2608404"/>
    <lineage>
        <taxon>Bacteria</taxon>
        <taxon>Pseudomonadati</taxon>
        <taxon>Bacteroidota</taxon>
        <taxon>Bacteroidia</taxon>
        <taxon>Bacteroidales</taxon>
        <taxon>Prevotellaceae</taxon>
        <taxon>Prevotella</taxon>
    </lineage>
</organism>
<reference evidence="1 2" key="1">
    <citation type="submission" date="2019-09" db="EMBL/GenBank/DDBJ databases">
        <title>Prevotella A2879 sp. nov., isolated from an abscess of a patient.</title>
        <authorList>
            <person name="Buhl M."/>
            <person name="Oberhettinger P."/>
        </authorList>
    </citation>
    <scope>NUCLEOTIDE SEQUENCE [LARGE SCALE GENOMIC DNA]</scope>
    <source>
        <strain evidence="1 2">A2879</strain>
    </source>
</reference>
<comment type="caution">
    <text evidence="1">The sequence shown here is derived from an EMBL/GenBank/DDBJ whole genome shotgun (WGS) entry which is preliminary data.</text>
</comment>
<dbReference type="AlphaFoldDB" id="A0A7C9HF71"/>
<protein>
    <recommendedName>
        <fullName evidence="3">HmuY protein</fullName>
    </recommendedName>
</protein>
<evidence type="ECO:0000313" key="1">
    <source>
        <dbReference type="EMBL" id="MUL28729.1"/>
    </source>
</evidence>
<evidence type="ECO:0008006" key="3">
    <source>
        <dbReference type="Google" id="ProtNLM"/>
    </source>
</evidence>
<sequence>MTLSRYIYNALAGAVILLITTSCNGLFDGIYDDAPASPTITEGQLLVDATSWKDWCYVDFDSLETFIEHKDTAGLLKAQSHLTRMTIPTSLTASTTDGRTGSYTYWFDVFGKGIAVNEKRSFTATDAQQEPPSWSIAFHRNNVRTNGGAVLETNYKSMSELPKSSIDFLGANFQTDEWSENEVWTDQTQMLQSLIGCQGITINKVLSSWLRVDIPPMPPAFTMKNNVYILRLKNGKYAALQLVNYMNAGGTKCWLTINYKYPY</sequence>
<dbReference type="Pfam" id="PF14064">
    <property type="entry name" value="HmuY"/>
    <property type="match status" value="1"/>
</dbReference>
<keyword evidence="2" id="KW-1185">Reference proteome</keyword>
<dbReference type="EMBL" id="VVIQ01000013">
    <property type="protein sequence ID" value="MUL28729.1"/>
    <property type="molecule type" value="Genomic_DNA"/>
</dbReference>
<dbReference type="InterPro" id="IPR025921">
    <property type="entry name" value="HmuY"/>
</dbReference>
<name>A0A7C9HF71_9BACT</name>
<dbReference type="PROSITE" id="PS51257">
    <property type="entry name" value="PROKAR_LIPOPROTEIN"/>
    <property type="match status" value="1"/>
</dbReference>
<dbReference type="CDD" id="cd12105">
    <property type="entry name" value="HmuY"/>
    <property type="match status" value="1"/>
</dbReference>
<accession>A0A7C9HF71</accession>
<dbReference type="RefSeq" id="WP_155716576.1">
    <property type="nucleotide sequence ID" value="NZ_VVIQ01000013.1"/>
</dbReference>
<gene>
    <name evidence="1" type="ORF">F0475_10545</name>
</gene>
<proteinExistence type="predicted"/>